<gene>
    <name evidence="2" type="ORF">BSTOLATCC_MIC44275</name>
</gene>
<organism evidence="2 3">
    <name type="scientific">Blepharisma stoltei</name>
    <dbReference type="NCBI Taxonomy" id="1481888"/>
    <lineage>
        <taxon>Eukaryota</taxon>
        <taxon>Sar</taxon>
        <taxon>Alveolata</taxon>
        <taxon>Ciliophora</taxon>
        <taxon>Postciliodesmatophora</taxon>
        <taxon>Heterotrichea</taxon>
        <taxon>Heterotrichida</taxon>
        <taxon>Blepharismidae</taxon>
        <taxon>Blepharisma</taxon>
    </lineage>
</organism>
<evidence type="ECO:0000313" key="3">
    <source>
        <dbReference type="Proteomes" id="UP001162131"/>
    </source>
</evidence>
<feature type="compositionally biased region" description="Polar residues" evidence="1">
    <location>
        <begin position="328"/>
        <end position="342"/>
    </location>
</feature>
<proteinExistence type="predicted"/>
<feature type="compositionally biased region" description="Basic and acidic residues" evidence="1">
    <location>
        <begin position="493"/>
        <end position="506"/>
    </location>
</feature>
<protein>
    <submittedName>
        <fullName evidence="2">Uncharacterized protein</fullName>
    </submittedName>
</protein>
<sequence>MEVKTEEISKDDPPTPMSLPFKPAELPKRPTIPHLPLEKAKKYIQESGGSAPKSSGKPVQSETSLKDSSDWSIDKSPWGFDPNSIMKETSPILKNTKSDQNSTELINEIEAFLHDIKKQTTESKSLSSGSYRDKLNQFRKDLEIKRQENKYKKAEKPGESRLLKHLEKNIKEDFKELHQAISQISAKDVVSVRGITNPNPSIEMIGIIFLLIFNQQIPRFHPWEAFVPFIAQPGLVIQRLRALPLAIDNKEIGDDMMYQVKKLVKEIDPNELAEYNSAQLLYQVLVEISKFCRVSVSDSSIPLSLNTAKDVSKPAPKNPFKEKPKPLQIQSKPQSKPTSPAQPLSPKEILDSENPDLIKKLIQEEQQAVVKLRGAQKKAYWDEKRFTKSEIILEEKLQEEREFQYDKAMKDHYEKLDRENEFKMQKETKEFQDEEFIDNRMIKNFKKEEAKMELLDDIQREEERINWNYEKQKKEKEKKIKELREVAEKVKEERKSKIDSAKIKRKEEKKKRKENEIFELKYLYMKTIQEKEQISKELELYNKQNRTSLV</sequence>
<dbReference type="Proteomes" id="UP001162131">
    <property type="component" value="Unassembled WGS sequence"/>
</dbReference>
<name>A0AAU9JRR2_9CILI</name>
<comment type="caution">
    <text evidence="2">The sequence shown here is derived from an EMBL/GenBank/DDBJ whole genome shotgun (WGS) entry which is preliminary data.</text>
</comment>
<dbReference type="Gene3D" id="1.20.920.20">
    <property type="match status" value="1"/>
</dbReference>
<feature type="region of interest" description="Disordered" evidence="1">
    <location>
        <begin position="307"/>
        <end position="349"/>
    </location>
</feature>
<feature type="region of interest" description="Disordered" evidence="1">
    <location>
        <begin position="493"/>
        <end position="512"/>
    </location>
</feature>
<dbReference type="AlphaFoldDB" id="A0AAU9JRR2"/>
<reference evidence="2" key="1">
    <citation type="submission" date="2021-09" db="EMBL/GenBank/DDBJ databases">
        <authorList>
            <consortium name="AG Swart"/>
            <person name="Singh M."/>
            <person name="Singh A."/>
            <person name="Seah K."/>
            <person name="Emmerich C."/>
        </authorList>
    </citation>
    <scope>NUCLEOTIDE SEQUENCE</scope>
    <source>
        <strain evidence="2">ATCC30299</strain>
    </source>
</reference>
<feature type="region of interest" description="Disordered" evidence="1">
    <location>
        <begin position="1"/>
        <end position="84"/>
    </location>
</feature>
<feature type="compositionally biased region" description="Low complexity" evidence="1">
    <location>
        <begin position="47"/>
        <end position="58"/>
    </location>
</feature>
<evidence type="ECO:0000256" key="1">
    <source>
        <dbReference type="SAM" id="MobiDB-lite"/>
    </source>
</evidence>
<dbReference type="EMBL" id="CAJZBQ010000044">
    <property type="protein sequence ID" value="CAG9327645.1"/>
    <property type="molecule type" value="Genomic_DNA"/>
</dbReference>
<feature type="compositionally biased region" description="Basic and acidic residues" evidence="1">
    <location>
        <begin position="64"/>
        <end position="73"/>
    </location>
</feature>
<accession>A0AAU9JRR2</accession>
<keyword evidence="3" id="KW-1185">Reference proteome</keyword>
<feature type="compositionally biased region" description="Basic and acidic residues" evidence="1">
    <location>
        <begin position="1"/>
        <end position="13"/>
    </location>
</feature>
<evidence type="ECO:0000313" key="2">
    <source>
        <dbReference type="EMBL" id="CAG9327645.1"/>
    </source>
</evidence>